<dbReference type="RefSeq" id="WP_083577841.1">
    <property type="nucleotide sequence ID" value="NZ_FPIW01000002.1"/>
</dbReference>
<comment type="caution">
    <text evidence="7">The sequence shown here is derived from an EMBL/GenBank/DDBJ whole genome shotgun (WGS) entry which is preliminary data.</text>
</comment>
<evidence type="ECO:0000256" key="4">
    <source>
        <dbReference type="ARBA" id="ARBA00022691"/>
    </source>
</evidence>
<feature type="region of interest" description="Disordered" evidence="6">
    <location>
        <begin position="31"/>
        <end position="103"/>
    </location>
</feature>
<dbReference type="HAMAP" id="MF_00787">
    <property type="entry name" value="CbiD"/>
    <property type="match status" value="1"/>
</dbReference>
<dbReference type="PANTHER" id="PTHR35863:SF1">
    <property type="entry name" value="COBALT-PRECORRIN-5B C(1)-METHYLTRANSFERASE"/>
    <property type="match status" value="1"/>
</dbReference>
<evidence type="ECO:0000256" key="1">
    <source>
        <dbReference type="ARBA" id="ARBA00022573"/>
    </source>
</evidence>
<dbReference type="Pfam" id="PF01888">
    <property type="entry name" value="CbiD"/>
    <property type="match status" value="2"/>
</dbReference>
<dbReference type="InterPro" id="IPR002748">
    <property type="entry name" value="CbiD"/>
</dbReference>
<evidence type="ECO:0000256" key="6">
    <source>
        <dbReference type="SAM" id="MobiDB-lite"/>
    </source>
</evidence>
<keyword evidence="4 5" id="KW-0949">S-adenosyl-L-methionine</keyword>
<dbReference type="NCBIfam" id="TIGR00312">
    <property type="entry name" value="cbiD"/>
    <property type="match status" value="1"/>
</dbReference>
<dbReference type="Proteomes" id="UP000182680">
    <property type="component" value="Unassembled WGS sequence"/>
</dbReference>
<evidence type="ECO:0000256" key="5">
    <source>
        <dbReference type="HAMAP-Rule" id="MF_00787"/>
    </source>
</evidence>
<evidence type="ECO:0000256" key="2">
    <source>
        <dbReference type="ARBA" id="ARBA00022603"/>
    </source>
</evidence>
<dbReference type="EC" id="2.1.1.195" evidence="5"/>
<reference evidence="8" key="1">
    <citation type="submission" date="2016-11" db="EMBL/GenBank/DDBJ databases">
        <authorList>
            <person name="Jaros S."/>
            <person name="Januszkiewicz K."/>
            <person name="Wedrychowicz H."/>
        </authorList>
    </citation>
    <scope>NUCLEOTIDE SEQUENCE [LARGE SCALE GENOMIC DNA]</scope>
    <source>
        <strain evidence="8">DSM 7057</strain>
    </source>
</reference>
<keyword evidence="2 5" id="KW-0489">Methyltransferase</keyword>
<keyword evidence="3 5" id="KW-0808">Transferase</keyword>
<accession>A0AA94L0W1</accession>
<organism evidence="7 8">
    <name type="scientific">Desulfovibrio desulfuricans</name>
    <dbReference type="NCBI Taxonomy" id="876"/>
    <lineage>
        <taxon>Bacteria</taxon>
        <taxon>Pseudomonadati</taxon>
        <taxon>Thermodesulfobacteriota</taxon>
        <taxon>Desulfovibrionia</taxon>
        <taxon>Desulfovibrionales</taxon>
        <taxon>Desulfovibrionaceae</taxon>
        <taxon>Desulfovibrio</taxon>
    </lineage>
</organism>
<dbReference type="GO" id="GO:0019251">
    <property type="term" value="P:anaerobic cobalamin biosynthetic process"/>
    <property type="evidence" value="ECO:0007669"/>
    <property type="project" value="UniProtKB-UniRule"/>
</dbReference>
<evidence type="ECO:0000313" key="8">
    <source>
        <dbReference type="Proteomes" id="UP000182680"/>
    </source>
</evidence>
<comment type="catalytic activity">
    <reaction evidence="5">
        <text>Co-precorrin-5B + S-adenosyl-L-methionine = Co-precorrin-6A + S-adenosyl-L-homocysteine</text>
        <dbReference type="Rhea" id="RHEA:26285"/>
        <dbReference type="ChEBI" id="CHEBI:57856"/>
        <dbReference type="ChEBI" id="CHEBI:59789"/>
        <dbReference type="ChEBI" id="CHEBI:60063"/>
        <dbReference type="ChEBI" id="CHEBI:60064"/>
        <dbReference type="EC" id="2.1.1.195"/>
    </reaction>
</comment>
<dbReference type="SUPFAM" id="SSF111342">
    <property type="entry name" value="CbiD-like"/>
    <property type="match status" value="2"/>
</dbReference>
<feature type="compositionally biased region" description="Basic and acidic residues" evidence="6">
    <location>
        <begin position="83"/>
        <end position="96"/>
    </location>
</feature>
<sequence length="489" mass="50668">MAAKLREGFTTGSAATGAALAALHLLRSGSAPDHVDVPLPPFAAQSAPECPGSPVADAEAEQVSSHRADTGAYQHAGQAAQKKTLEHPAPAEHDAQKPGSATQDLRPRGWLRLAVAACAPGPAPELAAFAGFSAGLPPDADKVDAVGSGTARAPLRLAHASIRKDGGDDPDATSGALVTATVIMEGPWQTDSLAPDPGGMAHDSTCPAQEPSADPVPMPLSTGLRITIEGGPGVGRITLPGLPVPVGEAAINPVPRQQIAFALRHAVASAWSPCPPLRVIISVPEGERLARQTFNPRLGIVGGISILGTQGTVRPYSHKAWKATIEQGLAVAAATGCRSIALTTGRRSERLLMERYPHMPQQCFIQVADFAAFSLQAAGAGNFDNLVWGCFFGKLAKLAQGHAYTHARHADLDMAGLARVCEQYGAHCAGQVKNCVTAAHALELLLQDRAGSDVIRQVAAKAAAVAAKFAGHPVRLHLFHTDGRELLAL</sequence>
<dbReference type="GO" id="GO:0032259">
    <property type="term" value="P:methylation"/>
    <property type="evidence" value="ECO:0007669"/>
    <property type="project" value="UniProtKB-KW"/>
</dbReference>
<keyword evidence="1 5" id="KW-0169">Cobalamin biosynthesis</keyword>
<evidence type="ECO:0000256" key="3">
    <source>
        <dbReference type="ARBA" id="ARBA00022679"/>
    </source>
</evidence>
<proteinExistence type="inferred from homology"/>
<name>A0AA94L0W1_DESDE</name>
<dbReference type="AlphaFoldDB" id="A0AA94L0W1"/>
<dbReference type="EMBL" id="FPIW01000002">
    <property type="protein sequence ID" value="SFW11650.1"/>
    <property type="molecule type" value="Genomic_DNA"/>
</dbReference>
<comment type="function">
    <text evidence="5">Catalyzes the methylation of C-1 in cobalt-precorrin-5B to form cobalt-precorrin-6A.</text>
</comment>
<dbReference type="GO" id="GO:0008168">
    <property type="term" value="F:methyltransferase activity"/>
    <property type="evidence" value="ECO:0007669"/>
    <property type="project" value="UniProtKB-UniRule"/>
</dbReference>
<evidence type="ECO:0000313" key="7">
    <source>
        <dbReference type="EMBL" id="SFW11650.1"/>
    </source>
</evidence>
<comment type="pathway">
    <text evidence="5">Cofactor biosynthesis; adenosylcobalamin biosynthesis; cob(II)yrinate a,c-diamide from sirohydrochlorin (anaerobic route): step 6/10.</text>
</comment>
<gene>
    <name evidence="5" type="primary">cbiD</name>
    <name evidence="7" type="ORF">SAMN02910291_00035</name>
</gene>
<dbReference type="Gene3D" id="3.30.2110.10">
    <property type="entry name" value="CbiD-like"/>
    <property type="match status" value="1"/>
</dbReference>
<dbReference type="InterPro" id="IPR036074">
    <property type="entry name" value="CbiD_sf"/>
</dbReference>
<comment type="similarity">
    <text evidence="5">Belongs to the CbiD family.</text>
</comment>
<dbReference type="PANTHER" id="PTHR35863">
    <property type="entry name" value="COBALT-PRECORRIN-5B C(1)-METHYLTRANSFERASE"/>
    <property type="match status" value="1"/>
</dbReference>
<protein>
    <recommendedName>
        <fullName evidence="5">Cobalt-precorrin-5B C(1)-methyltransferase</fullName>
        <ecNumber evidence="5">2.1.1.195</ecNumber>
    </recommendedName>
    <alternativeName>
        <fullName evidence="5">Cobalt-precorrin-6A synthase</fullName>
    </alternativeName>
</protein>